<dbReference type="EMBL" id="UINC01112141">
    <property type="protein sequence ID" value="SVC80870.1"/>
    <property type="molecule type" value="Genomic_DNA"/>
</dbReference>
<accession>A0A382Q7B9</accession>
<dbReference type="AlphaFoldDB" id="A0A382Q7B9"/>
<organism evidence="1">
    <name type="scientific">marine metagenome</name>
    <dbReference type="NCBI Taxonomy" id="408172"/>
    <lineage>
        <taxon>unclassified sequences</taxon>
        <taxon>metagenomes</taxon>
        <taxon>ecological metagenomes</taxon>
    </lineage>
</organism>
<dbReference type="Gene3D" id="2.60.120.260">
    <property type="entry name" value="Galactose-binding domain-like"/>
    <property type="match status" value="1"/>
</dbReference>
<gene>
    <name evidence="1" type="ORF">METZ01_LOCUS333724</name>
</gene>
<name>A0A382Q7B9_9ZZZZ</name>
<dbReference type="SUPFAM" id="SSF49785">
    <property type="entry name" value="Galactose-binding domain-like"/>
    <property type="match status" value="1"/>
</dbReference>
<feature type="non-terminal residue" evidence="1">
    <location>
        <position position="1"/>
    </location>
</feature>
<dbReference type="InterPro" id="IPR008979">
    <property type="entry name" value="Galactose-bd-like_sf"/>
</dbReference>
<evidence type="ECO:0008006" key="2">
    <source>
        <dbReference type="Google" id="ProtNLM"/>
    </source>
</evidence>
<sequence>PVASNKQGGIFHLEIKSKDITGPIQIPDTGGWQILKLLHHKDVKLTKGRHVIRAVMDSQGPSGSIGDIDYFKFVKNSK</sequence>
<evidence type="ECO:0000313" key="1">
    <source>
        <dbReference type="EMBL" id="SVC80870.1"/>
    </source>
</evidence>
<reference evidence="1" key="1">
    <citation type="submission" date="2018-05" db="EMBL/GenBank/DDBJ databases">
        <authorList>
            <person name="Lanie J.A."/>
            <person name="Ng W.-L."/>
            <person name="Kazmierczak K.M."/>
            <person name="Andrzejewski T.M."/>
            <person name="Davidsen T.M."/>
            <person name="Wayne K.J."/>
            <person name="Tettelin H."/>
            <person name="Glass J.I."/>
            <person name="Rusch D."/>
            <person name="Podicherti R."/>
            <person name="Tsui H.-C.T."/>
            <person name="Winkler M.E."/>
        </authorList>
    </citation>
    <scope>NUCLEOTIDE SEQUENCE</scope>
</reference>
<proteinExistence type="predicted"/>
<protein>
    <recommendedName>
        <fullName evidence="2">CBM6 domain-containing protein</fullName>
    </recommendedName>
</protein>